<dbReference type="GO" id="GO:0046872">
    <property type="term" value="F:metal ion binding"/>
    <property type="evidence" value="ECO:0007669"/>
    <property type="project" value="UniProtKB-KW"/>
</dbReference>
<dbReference type="GO" id="GO:0030553">
    <property type="term" value="F:cGMP binding"/>
    <property type="evidence" value="ECO:0007669"/>
    <property type="project" value="UniProtKB-KW"/>
</dbReference>
<reference evidence="25" key="1">
    <citation type="submission" date="2021-09" db="EMBL/GenBank/DDBJ databases">
        <authorList>
            <consortium name="AG Swart"/>
            <person name="Singh M."/>
            <person name="Singh A."/>
            <person name="Seah K."/>
            <person name="Emmerich C."/>
        </authorList>
    </citation>
    <scope>NUCLEOTIDE SEQUENCE</scope>
    <source>
        <strain evidence="25">ATCC30299</strain>
    </source>
</reference>
<feature type="domain" description="Protein kinase" evidence="22">
    <location>
        <begin position="576"/>
        <end position="831"/>
    </location>
</feature>
<evidence type="ECO:0000256" key="17">
    <source>
        <dbReference type="ARBA" id="ARBA00024113"/>
    </source>
</evidence>
<dbReference type="PROSITE" id="PS50042">
    <property type="entry name" value="CNMP_BINDING_3"/>
    <property type="match status" value="3"/>
</dbReference>
<evidence type="ECO:0000256" key="5">
    <source>
        <dbReference type="ARBA" id="ARBA00012428"/>
    </source>
</evidence>
<evidence type="ECO:0000256" key="11">
    <source>
        <dbReference type="ARBA" id="ARBA00022741"/>
    </source>
</evidence>
<dbReference type="AlphaFoldDB" id="A0AAU9KA95"/>
<evidence type="ECO:0000256" key="3">
    <source>
        <dbReference type="ARBA" id="ARBA00006352"/>
    </source>
</evidence>
<evidence type="ECO:0000256" key="10">
    <source>
        <dbReference type="ARBA" id="ARBA00022723"/>
    </source>
</evidence>
<dbReference type="PROSITE" id="PS00889">
    <property type="entry name" value="CNMP_BINDING_2"/>
    <property type="match status" value="3"/>
</dbReference>
<comment type="caution">
    <text evidence="25">The sequence shown here is derived from an EMBL/GenBank/DDBJ whole genome shotgun (WGS) entry which is preliminary data.</text>
</comment>
<dbReference type="InterPro" id="IPR000961">
    <property type="entry name" value="AGC-kinase_C"/>
</dbReference>
<dbReference type="SUPFAM" id="SSF51206">
    <property type="entry name" value="cAMP-binding domain-like"/>
    <property type="match status" value="4"/>
</dbReference>
<keyword evidence="10" id="KW-0479">Metal-binding</keyword>
<evidence type="ECO:0000256" key="8">
    <source>
        <dbReference type="ARBA" id="ARBA00022535"/>
    </source>
</evidence>
<dbReference type="GO" id="GO:0004691">
    <property type="term" value="F:cAMP-dependent protein kinase activity"/>
    <property type="evidence" value="ECO:0007669"/>
    <property type="project" value="TreeGrafter"/>
</dbReference>
<comment type="subunit">
    <text evidence="4">Monomer.</text>
</comment>
<feature type="domain" description="AGC-kinase C-terminal" evidence="24">
    <location>
        <begin position="832"/>
        <end position="900"/>
    </location>
</feature>
<dbReference type="SMART" id="SM00220">
    <property type="entry name" value="S_TKc"/>
    <property type="match status" value="1"/>
</dbReference>
<dbReference type="GO" id="GO:0005952">
    <property type="term" value="C:cAMP-dependent protein kinase complex"/>
    <property type="evidence" value="ECO:0007669"/>
    <property type="project" value="TreeGrafter"/>
</dbReference>
<evidence type="ECO:0000259" key="23">
    <source>
        <dbReference type="PROSITE" id="PS50042"/>
    </source>
</evidence>
<name>A0AAU9KA95_9CILI</name>
<feature type="domain" description="Cyclic nucleotide-binding" evidence="23">
    <location>
        <begin position="454"/>
        <end position="552"/>
    </location>
</feature>
<dbReference type="InterPro" id="IPR000719">
    <property type="entry name" value="Prot_kinase_dom"/>
</dbReference>
<dbReference type="InterPro" id="IPR017441">
    <property type="entry name" value="Protein_kinase_ATP_BS"/>
</dbReference>
<keyword evidence="26" id="KW-1185">Reference proteome</keyword>
<dbReference type="Gene3D" id="2.60.120.10">
    <property type="entry name" value="Jelly Rolls"/>
    <property type="match status" value="4"/>
</dbReference>
<evidence type="ECO:0000256" key="9">
    <source>
        <dbReference type="ARBA" id="ARBA00022679"/>
    </source>
</evidence>
<dbReference type="PROSITE" id="PS00107">
    <property type="entry name" value="PROTEIN_KINASE_ATP"/>
    <property type="match status" value="1"/>
</dbReference>
<evidence type="ECO:0000313" key="26">
    <source>
        <dbReference type="Proteomes" id="UP001162131"/>
    </source>
</evidence>
<evidence type="ECO:0000259" key="22">
    <source>
        <dbReference type="PROSITE" id="PS50011"/>
    </source>
</evidence>
<dbReference type="Proteomes" id="UP001162131">
    <property type="component" value="Unassembled WGS sequence"/>
</dbReference>
<dbReference type="GO" id="GO:0012505">
    <property type="term" value="C:endomembrane system"/>
    <property type="evidence" value="ECO:0007669"/>
    <property type="project" value="UniProtKB-SubCell"/>
</dbReference>
<keyword evidence="16" id="KW-0472">Membrane</keyword>
<feature type="domain" description="Cyclic nucleotide-binding" evidence="23">
    <location>
        <begin position="216"/>
        <end position="315"/>
    </location>
</feature>
<evidence type="ECO:0000256" key="6">
    <source>
        <dbReference type="ARBA" id="ARBA00022490"/>
    </source>
</evidence>
<organism evidence="25 26">
    <name type="scientific">Blepharisma stoltei</name>
    <dbReference type="NCBI Taxonomy" id="1481888"/>
    <lineage>
        <taxon>Eukaryota</taxon>
        <taxon>Sar</taxon>
        <taxon>Alveolata</taxon>
        <taxon>Ciliophora</taxon>
        <taxon>Postciliodesmatophora</taxon>
        <taxon>Heterotrichea</taxon>
        <taxon>Heterotrichida</taxon>
        <taxon>Blepharismidae</taxon>
        <taxon>Blepharisma</taxon>
    </lineage>
</organism>
<dbReference type="Gene3D" id="3.30.200.20">
    <property type="entry name" value="Phosphorylase Kinase, domain 1"/>
    <property type="match status" value="1"/>
</dbReference>
<dbReference type="Gene3D" id="1.10.510.10">
    <property type="entry name" value="Transferase(Phosphotransferase) domain 1"/>
    <property type="match status" value="1"/>
</dbReference>
<evidence type="ECO:0000256" key="12">
    <source>
        <dbReference type="ARBA" id="ARBA00022777"/>
    </source>
</evidence>
<dbReference type="InterPro" id="IPR018490">
    <property type="entry name" value="cNMP-bd_dom_sf"/>
</dbReference>
<dbReference type="SUPFAM" id="SSF56112">
    <property type="entry name" value="Protein kinase-like (PK-like)"/>
    <property type="match status" value="1"/>
</dbReference>
<comment type="catalytic activity">
    <reaction evidence="18">
        <text>L-threonyl-[protein] + ATP = O-phospho-L-threonyl-[protein] + ADP + H(+)</text>
        <dbReference type="Rhea" id="RHEA:46608"/>
        <dbReference type="Rhea" id="RHEA-COMP:11060"/>
        <dbReference type="Rhea" id="RHEA-COMP:11605"/>
        <dbReference type="ChEBI" id="CHEBI:15378"/>
        <dbReference type="ChEBI" id="CHEBI:30013"/>
        <dbReference type="ChEBI" id="CHEBI:30616"/>
        <dbReference type="ChEBI" id="CHEBI:61977"/>
        <dbReference type="ChEBI" id="CHEBI:456216"/>
        <dbReference type="EC" id="2.7.11.12"/>
    </reaction>
</comment>
<evidence type="ECO:0000256" key="13">
    <source>
        <dbReference type="ARBA" id="ARBA00022840"/>
    </source>
</evidence>
<evidence type="ECO:0000313" key="25">
    <source>
        <dbReference type="EMBL" id="CAG9334118.1"/>
    </source>
</evidence>
<evidence type="ECO:0000256" key="18">
    <source>
        <dbReference type="ARBA" id="ARBA00047298"/>
    </source>
</evidence>
<dbReference type="Pfam" id="PF00027">
    <property type="entry name" value="cNMP_binding"/>
    <property type="match status" value="3"/>
</dbReference>
<comment type="similarity">
    <text evidence="3">Belongs to the protein kinase superfamily. AGC Ser/Thr protein kinase family. cGMP subfamily.</text>
</comment>
<dbReference type="CDD" id="cd00038">
    <property type="entry name" value="CAP_ED"/>
    <property type="match status" value="3"/>
</dbReference>
<dbReference type="PROSITE" id="PS50011">
    <property type="entry name" value="PROTEIN_KINASE_DOM"/>
    <property type="match status" value="1"/>
</dbReference>
<keyword evidence="9" id="KW-0808">Transferase</keyword>
<feature type="region of interest" description="Disordered" evidence="21">
    <location>
        <begin position="1"/>
        <end position="39"/>
    </location>
</feature>
<feature type="binding site" evidence="20">
    <location>
        <position position="605"/>
    </location>
    <ligand>
        <name>ATP</name>
        <dbReference type="ChEBI" id="CHEBI:30616"/>
    </ligand>
</feature>
<dbReference type="InterPro" id="IPR011009">
    <property type="entry name" value="Kinase-like_dom_sf"/>
</dbReference>
<keyword evidence="13 20" id="KW-0067">ATP-binding</keyword>
<keyword evidence="6" id="KW-0963">Cytoplasm</keyword>
<evidence type="ECO:0000256" key="15">
    <source>
        <dbReference type="ARBA" id="ARBA00022992"/>
    </source>
</evidence>
<dbReference type="InterPro" id="IPR018488">
    <property type="entry name" value="cNMP-bd_CS"/>
</dbReference>
<dbReference type="Pfam" id="PF00069">
    <property type="entry name" value="Pkinase"/>
    <property type="match status" value="1"/>
</dbReference>
<evidence type="ECO:0000256" key="19">
    <source>
        <dbReference type="ARBA" id="ARBA00047462"/>
    </source>
</evidence>
<dbReference type="FunFam" id="2.60.120.10:FF:000068">
    <property type="entry name" value="cGMP-dependent protein kinase"/>
    <property type="match status" value="1"/>
</dbReference>
<accession>A0AAU9KA95</accession>
<evidence type="ECO:0000256" key="4">
    <source>
        <dbReference type="ARBA" id="ARBA00011245"/>
    </source>
</evidence>
<evidence type="ECO:0000256" key="2">
    <source>
        <dbReference type="ARBA" id="ARBA00004308"/>
    </source>
</evidence>
<comment type="catalytic activity">
    <reaction evidence="19">
        <text>L-seryl-[protein] + ATP = O-phospho-L-seryl-[protein] + ADP + H(+)</text>
        <dbReference type="Rhea" id="RHEA:17989"/>
        <dbReference type="Rhea" id="RHEA-COMP:9863"/>
        <dbReference type="Rhea" id="RHEA-COMP:11604"/>
        <dbReference type="ChEBI" id="CHEBI:15378"/>
        <dbReference type="ChEBI" id="CHEBI:29999"/>
        <dbReference type="ChEBI" id="CHEBI:30616"/>
        <dbReference type="ChEBI" id="CHEBI:83421"/>
        <dbReference type="ChEBI" id="CHEBI:456216"/>
        <dbReference type="EC" id="2.7.11.12"/>
    </reaction>
</comment>
<dbReference type="PANTHER" id="PTHR24353:SF37">
    <property type="entry name" value="CAMP-DEPENDENT PROTEIN KINASE CATALYTIC SUBUNIT PRKX"/>
    <property type="match status" value="1"/>
</dbReference>
<dbReference type="SMART" id="SM00100">
    <property type="entry name" value="cNMP"/>
    <property type="match status" value="3"/>
</dbReference>
<feature type="compositionally biased region" description="Basic and acidic residues" evidence="21">
    <location>
        <begin position="60"/>
        <end position="69"/>
    </location>
</feature>
<proteinExistence type="inferred from homology"/>
<dbReference type="GO" id="GO:0005524">
    <property type="term" value="F:ATP binding"/>
    <property type="evidence" value="ECO:0007669"/>
    <property type="project" value="UniProtKB-UniRule"/>
</dbReference>
<dbReference type="EC" id="2.7.11.12" evidence="5"/>
<gene>
    <name evidence="25" type="ORF">BSTOLATCC_MIC59917</name>
</gene>
<keyword evidence="15" id="KW-0142">cGMP-binding</keyword>
<dbReference type="PANTHER" id="PTHR24353">
    <property type="entry name" value="CYCLIC NUCLEOTIDE-DEPENDENT PROTEIN KINASE"/>
    <property type="match status" value="1"/>
</dbReference>
<keyword evidence="7" id="KW-0723">Serine/threonine-protein kinase</keyword>
<dbReference type="InterPro" id="IPR008271">
    <property type="entry name" value="Ser/Thr_kinase_AS"/>
</dbReference>
<keyword evidence="14" id="KW-0460">Magnesium</keyword>
<evidence type="ECO:0000256" key="1">
    <source>
        <dbReference type="ARBA" id="ARBA00001946"/>
    </source>
</evidence>
<keyword evidence="8" id="KW-0140">cGMP</keyword>
<sequence>MGGCLSSHQSAPLNHSKSKLISKRGDMPRSVYESEATSEWGDLKDSYTRRSVKKKPVGIAHRERAETRQDAPSAVISDRQKTEWDLEIILEALGKHFVFKGLRKDLHQAIVFHMKYYDLDPGEIIFEQNNPGNNFFVVESGDLEVIINGNQVKVLHAGDSFGELALLHDSPRSATVKTITKVGLWGLTRHTFRKALEKINATYYEENKNFVNTVPLFHILTAKQKEVLVFALSSFKFSSGENIVNEGDPGDLLYIIKEGTVICTQKGAEIRRMGRGEYFGEQALLYGSARTATITADENVTCIAIGREKLIKVLGNHLHQIIYKNSQKIAIEKSKTLSQLTSEQANSLIAAMEINTYEAGTRVIQRGAAKGAQLIIILKGKLKYSDTIIEKFNCLGDEEITNESAETYEYDILADADTDCAFITKEKFQICIGGRYEHATANNEALQVMKKIQLLRGLSNDQLQALSHALLVQEYSDGFEIVKQNSPGDSFFIVRSGKVEVYQDGQMIRAIKKLDYFGERSLLFDKNRTATVISKGQSSCWILRKSDFLNIIDEALRTRLLKRIFLQDDKIEIEELVPVKVLGRGMFGNVILTAHRAKGSLYALKAVSRKKIEEYQLQSMVMLERNILMEIDHNFILKLVRTFKDNKRLYFLFEYVRGLDLFDVLRELGLVNEEDSLFYTSCLLCILEHLHERDIIYRDLKPENVMIDDEGYPKLIDFGTAKIVSGRTYTILGTPHYMAPEIIIGKGYGIAVDYWSLGIMLFEFICGCLPFGNDEDEPYAIYEKILARKIQFPGYLNKKSAVRTVIEQLLSKNPAMRLGGSIENLKRNEWFCTVDWERLLSKLLPTPYVPHLPELDKEIEKAMKNPKSLESVLNSLGEDEDIVPAKKGNVQESEAWDNAF</sequence>
<protein>
    <recommendedName>
        <fullName evidence="17">cGMP-dependent protein kinase</fullName>
        <ecNumber evidence="5">2.7.11.12</ecNumber>
    </recommendedName>
</protein>
<evidence type="ECO:0000256" key="20">
    <source>
        <dbReference type="PROSITE-ProRule" id="PRU10141"/>
    </source>
</evidence>
<evidence type="ECO:0000256" key="16">
    <source>
        <dbReference type="ARBA" id="ARBA00023136"/>
    </source>
</evidence>
<comment type="subcellular location">
    <subcellularLocation>
        <location evidence="2">Endomembrane system</location>
    </subcellularLocation>
</comment>
<evidence type="ECO:0000259" key="24">
    <source>
        <dbReference type="PROSITE" id="PS51285"/>
    </source>
</evidence>
<dbReference type="FunFam" id="1.10.510.10:FF:000571">
    <property type="entry name" value="Maternal embryonic leucine zipper kinase"/>
    <property type="match status" value="1"/>
</dbReference>
<dbReference type="InterPro" id="IPR014710">
    <property type="entry name" value="RmlC-like_jellyroll"/>
</dbReference>
<dbReference type="PROSITE" id="PS51285">
    <property type="entry name" value="AGC_KINASE_CTER"/>
    <property type="match status" value="1"/>
</dbReference>
<comment type="cofactor">
    <cofactor evidence="1">
        <name>Mg(2+)</name>
        <dbReference type="ChEBI" id="CHEBI:18420"/>
    </cofactor>
</comment>
<keyword evidence="12" id="KW-0418">Kinase</keyword>
<feature type="domain" description="Cyclic nucleotide-binding" evidence="23">
    <location>
        <begin position="98"/>
        <end position="213"/>
    </location>
</feature>
<dbReference type="PROSITE" id="PS00108">
    <property type="entry name" value="PROTEIN_KINASE_ST"/>
    <property type="match status" value="1"/>
</dbReference>
<dbReference type="PRINTS" id="PR00103">
    <property type="entry name" value="CAMPKINASE"/>
</dbReference>
<evidence type="ECO:0000256" key="14">
    <source>
        <dbReference type="ARBA" id="ARBA00022842"/>
    </source>
</evidence>
<dbReference type="EMBL" id="CAJZBQ010000057">
    <property type="protein sequence ID" value="CAG9334118.1"/>
    <property type="molecule type" value="Genomic_DNA"/>
</dbReference>
<dbReference type="GO" id="GO:0004692">
    <property type="term" value="F:cGMP-dependent protein kinase activity"/>
    <property type="evidence" value="ECO:0007669"/>
    <property type="project" value="UniProtKB-EC"/>
</dbReference>
<evidence type="ECO:0000256" key="21">
    <source>
        <dbReference type="SAM" id="MobiDB-lite"/>
    </source>
</evidence>
<feature type="region of interest" description="Disordered" evidence="21">
    <location>
        <begin position="54"/>
        <end position="74"/>
    </location>
</feature>
<keyword evidence="11 20" id="KW-0547">Nucleotide-binding</keyword>
<dbReference type="PROSITE" id="PS00888">
    <property type="entry name" value="CNMP_BINDING_1"/>
    <property type="match status" value="1"/>
</dbReference>
<feature type="compositionally biased region" description="Polar residues" evidence="21">
    <location>
        <begin position="1"/>
        <end position="15"/>
    </location>
</feature>
<dbReference type="InterPro" id="IPR000595">
    <property type="entry name" value="cNMP-bd_dom"/>
</dbReference>
<evidence type="ECO:0000256" key="7">
    <source>
        <dbReference type="ARBA" id="ARBA00022527"/>
    </source>
</evidence>